<evidence type="ECO:0000313" key="3">
    <source>
        <dbReference type="Proteomes" id="UP000184196"/>
    </source>
</evidence>
<name>A0A1M4ZBF1_9FIRM</name>
<dbReference type="InterPro" id="IPR001041">
    <property type="entry name" value="2Fe-2S_ferredoxin-type"/>
</dbReference>
<evidence type="ECO:0000259" key="1">
    <source>
        <dbReference type="PROSITE" id="PS51085"/>
    </source>
</evidence>
<dbReference type="InterPro" id="IPR027980">
    <property type="entry name" value="RACo_C"/>
</dbReference>
<dbReference type="InterPro" id="IPR040506">
    <property type="entry name" value="RACo_linker"/>
</dbReference>
<dbReference type="InterPro" id="IPR041414">
    <property type="entry name" value="Raco-like_middle"/>
</dbReference>
<dbReference type="Pfam" id="PF17651">
    <property type="entry name" value="Raco_middle"/>
    <property type="match status" value="1"/>
</dbReference>
<dbReference type="GO" id="GO:0051536">
    <property type="term" value="F:iron-sulfur cluster binding"/>
    <property type="evidence" value="ECO:0007669"/>
    <property type="project" value="InterPro"/>
</dbReference>
<dbReference type="InterPro" id="IPR042259">
    <property type="entry name" value="Raco-like_middle_sf"/>
</dbReference>
<dbReference type="CDD" id="cd00207">
    <property type="entry name" value="fer2"/>
    <property type="match status" value="1"/>
</dbReference>
<dbReference type="PANTHER" id="PTHR42895:SF2">
    <property type="entry name" value="IRON-SULFUR CLUSTER PROTEIN"/>
    <property type="match status" value="1"/>
</dbReference>
<proteinExistence type="predicted"/>
<dbReference type="Gene3D" id="3.10.20.880">
    <property type="match status" value="1"/>
</dbReference>
<dbReference type="InterPro" id="IPR036010">
    <property type="entry name" value="2Fe-2S_ferredoxin-like_sf"/>
</dbReference>
<dbReference type="Pfam" id="PF14574">
    <property type="entry name" value="RACo_C_ter"/>
    <property type="match status" value="1"/>
</dbReference>
<dbReference type="OrthoDB" id="9810588at2"/>
<dbReference type="PANTHER" id="PTHR42895">
    <property type="entry name" value="IRON-SULFUR CLUSTER-BINDING PROTEIN-RELATED"/>
    <property type="match status" value="1"/>
</dbReference>
<organism evidence="2 3">
    <name type="scientific">Desulfofundulus australicus DSM 11792</name>
    <dbReference type="NCBI Taxonomy" id="1121425"/>
    <lineage>
        <taxon>Bacteria</taxon>
        <taxon>Bacillati</taxon>
        <taxon>Bacillota</taxon>
        <taxon>Clostridia</taxon>
        <taxon>Eubacteriales</taxon>
        <taxon>Peptococcaceae</taxon>
        <taxon>Desulfofundulus</taxon>
    </lineage>
</organism>
<dbReference type="Proteomes" id="UP000184196">
    <property type="component" value="Unassembled WGS sequence"/>
</dbReference>
<dbReference type="Gene3D" id="3.30.420.480">
    <property type="entry name" value="Domain of unknown function (DUF4445)"/>
    <property type="match status" value="1"/>
</dbReference>
<keyword evidence="3" id="KW-1185">Reference proteome</keyword>
<evidence type="ECO:0000313" key="2">
    <source>
        <dbReference type="EMBL" id="SHF15379.1"/>
    </source>
</evidence>
<protein>
    <submittedName>
        <fullName evidence="2">Uncharacterized 2Fe-2 and 4Fe-4S clusters-containing protein, contains DUF4445 domain</fullName>
    </submittedName>
</protein>
<sequence length="650" mass="71946">MQHQVIFQPSGRRGMVEHGITLLEAARELGVDIENLCGGAKVCGKCKVKIEEGFFEKFGIESRMEHLSPLQEEERDCLTEAEMADNYRLACCCEVLGDVLVFVPEESRGAKQVVLETGKERKFNLNPAVRKYYVEMPPATLEDHRGDFERLREALHEQHGLPLDLEIDYFVLRDLPNAVREGQWKVTATVWCDREIIRVEPGLKDTLVGLAVDIGTTTVAAYLCDLRTGQVLVVDSMMNPQVRYGEDVLSRITYSMMNEDGLEKMHQAIIEGLNTLARRMTEKIGLLPADIVDMTLVFNTAMQHIALCIDPKFLGRSPFAPGTKQSRNIKARDLGVNICRGAIIHTLPVESGFVGPDNVAVLIAEEPYREPEKIRLIIDIGTNGEIDLGNEKRLLCTSCATGPALEGAQIKFGMRAAPGAIEKIRINPETLEVSYKVIGQEKWYPEIQKTDAKGICGSGIIDMVAQLFRSGVIDRSGRFNMKINHPRVRRGADGKPEFVVAWAEETAIGKDITFTQADVRAVQLAKAALYVGARYLMEKLGVDKVDSVTLAGAFGSYIDRESAMVIGMFPDCALENVQAVGNAAGDGARLALLDVGKREEAARVARQVEFVETAIEPDFQNRFAAAMALPHSTDKFPHIQHILDAIPKRK</sequence>
<dbReference type="SUPFAM" id="SSF54292">
    <property type="entry name" value="2Fe-2S ferredoxin-like"/>
    <property type="match status" value="1"/>
</dbReference>
<dbReference type="Pfam" id="PF00111">
    <property type="entry name" value="Fer2"/>
    <property type="match status" value="1"/>
</dbReference>
<reference evidence="3" key="1">
    <citation type="submission" date="2016-11" db="EMBL/GenBank/DDBJ databases">
        <authorList>
            <person name="Varghese N."/>
            <person name="Submissions S."/>
        </authorList>
    </citation>
    <scope>NUCLEOTIDE SEQUENCE [LARGE SCALE GENOMIC DNA]</scope>
    <source>
        <strain evidence="3">DSM 11792</strain>
    </source>
</reference>
<dbReference type="InterPro" id="IPR012675">
    <property type="entry name" value="Beta-grasp_dom_sf"/>
</dbReference>
<accession>A0A1M4ZBF1</accession>
<gene>
    <name evidence="2" type="ORF">SAMN02745218_01571</name>
</gene>
<dbReference type="EMBL" id="FQUW01000016">
    <property type="protein sequence ID" value="SHF15379.1"/>
    <property type="molecule type" value="Genomic_DNA"/>
</dbReference>
<dbReference type="InterPro" id="IPR052911">
    <property type="entry name" value="Corrinoid_activation_enz"/>
</dbReference>
<dbReference type="Gene3D" id="3.10.20.30">
    <property type="match status" value="1"/>
</dbReference>
<dbReference type="RefSeq" id="WP_073164823.1">
    <property type="nucleotide sequence ID" value="NZ_FQUW01000016.1"/>
</dbReference>
<feature type="domain" description="2Fe-2S ferredoxin-type" evidence="1">
    <location>
        <begin position="3"/>
        <end position="107"/>
    </location>
</feature>
<dbReference type="AlphaFoldDB" id="A0A1M4ZBF1"/>
<dbReference type="PROSITE" id="PS51085">
    <property type="entry name" value="2FE2S_FER_2"/>
    <property type="match status" value="1"/>
</dbReference>
<dbReference type="Pfam" id="PF17650">
    <property type="entry name" value="RACo_linker"/>
    <property type="match status" value="1"/>
</dbReference>